<keyword evidence="3" id="KW-0653">Protein transport</keyword>
<dbReference type="Gene3D" id="1.20.1280.170">
    <property type="entry name" value="Exocyst complex component Exo70"/>
    <property type="match status" value="1"/>
</dbReference>
<feature type="domain" description="Exocyst complex subunit Exo70 C-terminal" evidence="5">
    <location>
        <begin position="212"/>
        <end position="580"/>
    </location>
</feature>
<dbReference type="InterPro" id="IPR016159">
    <property type="entry name" value="Cullin_repeat-like_dom_sf"/>
</dbReference>
<dbReference type="Proteomes" id="UP001386955">
    <property type="component" value="Unassembled WGS sequence"/>
</dbReference>
<protein>
    <recommendedName>
        <fullName evidence="3">Exocyst subunit Exo70 family protein</fullName>
    </recommendedName>
</protein>
<dbReference type="AlphaFoldDB" id="A0AAN9S6W1"/>
<feature type="compositionally biased region" description="Acidic residues" evidence="4">
    <location>
        <begin position="17"/>
        <end position="28"/>
    </location>
</feature>
<dbReference type="SUPFAM" id="SSF74788">
    <property type="entry name" value="Cullin repeat-like"/>
    <property type="match status" value="1"/>
</dbReference>
<keyword evidence="2 3" id="KW-0813">Transport</keyword>
<dbReference type="GO" id="GO:0015031">
    <property type="term" value="P:protein transport"/>
    <property type="evidence" value="ECO:0007669"/>
    <property type="project" value="UniProtKB-KW"/>
</dbReference>
<evidence type="ECO:0000256" key="2">
    <source>
        <dbReference type="ARBA" id="ARBA00022448"/>
    </source>
</evidence>
<dbReference type="PANTHER" id="PTHR12542:SF127">
    <property type="entry name" value="EXOCYST COMPLEX COMPONENT EXO70C1"/>
    <property type="match status" value="1"/>
</dbReference>
<dbReference type="EMBL" id="JAYMYS010000005">
    <property type="protein sequence ID" value="KAK7390694.1"/>
    <property type="molecule type" value="Genomic_DNA"/>
</dbReference>
<feature type="compositionally biased region" description="Basic and acidic residues" evidence="4">
    <location>
        <begin position="7"/>
        <end position="16"/>
    </location>
</feature>
<dbReference type="GO" id="GO:0005546">
    <property type="term" value="F:phosphatidylinositol-4,5-bisphosphate binding"/>
    <property type="evidence" value="ECO:0007669"/>
    <property type="project" value="InterPro"/>
</dbReference>
<keyword evidence="3" id="KW-0268">Exocytosis</keyword>
<dbReference type="InterPro" id="IPR004140">
    <property type="entry name" value="Exo70"/>
</dbReference>
<dbReference type="Pfam" id="PF03081">
    <property type="entry name" value="Exo70_C"/>
    <property type="match status" value="1"/>
</dbReference>
<feature type="region of interest" description="Disordered" evidence="4">
    <location>
        <begin position="1"/>
        <end position="29"/>
    </location>
</feature>
<evidence type="ECO:0000313" key="7">
    <source>
        <dbReference type="Proteomes" id="UP001386955"/>
    </source>
</evidence>
<dbReference type="GO" id="GO:0000145">
    <property type="term" value="C:exocyst"/>
    <property type="evidence" value="ECO:0007669"/>
    <property type="project" value="InterPro"/>
</dbReference>
<evidence type="ECO:0000259" key="5">
    <source>
        <dbReference type="Pfam" id="PF03081"/>
    </source>
</evidence>
<evidence type="ECO:0000313" key="6">
    <source>
        <dbReference type="EMBL" id="KAK7390694.1"/>
    </source>
</evidence>
<dbReference type="InterPro" id="IPR046364">
    <property type="entry name" value="Exo70_C"/>
</dbReference>
<comment type="caution">
    <text evidence="6">The sequence shown here is derived from an EMBL/GenBank/DDBJ whole genome shotgun (WGS) entry which is preliminary data.</text>
</comment>
<dbReference type="PANTHER" id="PTHR12542">
    <property type="entry name" value="EXOCYST COMPLEX PROTEIN EXO70"/>
    <property type="match status" value="1"/>
</dbReference>
<evidence type="ECO:0000256" key="3">
    <source>
        <dbReference type="RuleBase" id="RU365026"/>
    </source>
</evidence>
<dbReference type="GO" id="GO:0006887">
    <property type="term" value="P:exocytosis"/>
    <property type="evidence" value="ECO:0007669"/>
    <property type="project" value="UniProtKB-KW"/>
</dbReference>
<reference evidence="6 7" key="1">
    <citation type="submission" date="2024-01" db="EMBL/GenBank/DDBJ databases">
        <title>The genomes of 5 underutilized Papilionoideae crops provide insights into root nodulation and disease resistanc.</title>
        <authorList>
            <person name="Jiang F."/>
        </authorList>
    </citation>
    <scope>NUCLEOTIDE SEQUENCE [LARGE SCALE GENOMIC DNA]</scope>
    <source>
        <strain evidence="6">DUOXIRENSHENG_FW03</strain>
        <tissue evidence="6">Leaves</tissue>
    </source>
</reference>
<sequence length="594" mass="68813">MDMWSRNNDEGRREGEKEEEGGGAEDVPDCIQVLERMVDRYNSEGSKFWEEAEDDKSFLDVVDRISKISTCGSGIALDQTTSVLEKAMSLLEKDLCSLLLEQPQSKTPKKSSSFDSRSDLSAVIEIDSSRPPHNHLDNQDFPFNFSSQKISLLNKIASAMISAGYQIECHMAFSNFRRTAFKTALQRFGYGYMKMEDVYRMPWESLEGEIATWNQVVWHCTTVLFNAERRLYDSIFPNQPFISQNLFCDLARYVIIHLLNFAQGAVLTKWSAEKLFKFLDMYETLREDIVGGSYLEPCAKELAYETTIVKDRIIEAIVAMFCDLKNSIKNDNERIPVPNGAVHPLIRYVMNYLKYACEYKDTLEQVFEQGHGVMGIEIQNHKSIQEEEEVEDARTPKNSPFALQLMAIMDLLDANVENKSKLYRDLALRYFFLMNNGRYIVQKVKGCAELHELMGDNWCRRRQSGLRLYHKCYQRETWSKVLQCLRPEGLHGTGNKVSKQLVKERFKCFNAMFEDIHKTQSTWMVSDEQLQSELRVSISALVIPAYRSFVGRFKHYLESTRHIDKYIKYHPEDIELLIDDLFGGNATSMPRRRT</sequence>
<organism evidence="6 7">
    <name type="scientific">Psophocarpus tetragonolobus</name>
    <name type="common">Winged bean</name>
    <name type="synonym">Dolichos tetragonolobus</name>
    <dbReference type="NCBI Taxonomy" id="3891"/>
    <lineage>
        <taxon>Eukaryota</taxon>
        <taxon>Viridiplantae</taxon>
        <taxon>Streptophyta</taxon>
        <taxon>Embryophyta</taxon>
        <taxon>Tracheophyta</taxon>
        <taxon>Spermatophyta</taxon>
        <taxon>Magnoliopsida</taxon>
        <taxon>eudicotyledons</taxon>
        <taxon>Gunneridae</taxon>
        <taxon>Pentapetalae</taxon>
        <taxon>rosids</taxon>
        <taxon>fabids</taxon>
        <taxon>Fabales</taxon>
        <taxon>Fabaceae</taxon>
        <taxon>Papilionoideae</taxon>
        <taxon>50 kb inversion clade</taxon>
        <taxon>NPAAA clade</taxon>
        <taxon>indigoferoid/millettioid clade</taxon>
        <taxon>Phaseoleae</taxon>
        <taxon>Psophocarpus</taxon>
    </lineage>
</organism>
<proteinExistence type="inferred from homology"/>
<keyword evidence="7" id="KW-1185">Reference proteome</keyword>
<accession>A0AAN9S6W1</accession>
<name>A0AAN9S6W1_PSOTE</name>
<gene>
    <name evidence="6" type="ORF">VNO78_18702</name>
</gene>
<evidence type="ECO:0000256" key="4">
    <source>
        <dbReference type="SAM" id="MobiDB-lite"/>
    </source>
</evidence>
<comment type="similarity">
    <text evidence="1 3">Belongs to the EXO70 family.</text>
</comment>
<comment type="function">
    <text evidence="3">Component of the exocyst complex.</text>
</comment>
<evidence type="ECO:0000256" key="1">
    <source>
        <dbReference type="ARBA" id="ARBA00006756"/>
    </source>
</evidence>